<gene>
    <name evidence="2" type="ORF">NQ491_08895</name>
</gene>
<feature type="chain" id="PRO_5045818454" description="SPOR domain-containing protein" evidence="1">
    <location>
        <begin position="23"/>
        <end position="170"/>
    </location>
</feature>
<dbReference type="Proteomes" id="UP001059295">
    <property type="component" value="Chromosome"/>
</dbReference>
<name>A0ABY5V0E5_9BACT</name>
<organism evidence="2 3">
    <name type="scientific">Alistipes ihumii AP11</name>
    <dbReference type="NCBI Taxonomy" id="1211813"/>
    <lineage>
        <taxon>Bacteria</taxon>
        <taxon>Pseudomonadati</taxon>
        <taxon>Bacteroidota</taxon>
        <taxon>Bacteroidia</taxon>
        <taxon>Bacteroidales</taxon>
        <taxon>Rikenellaceae</taxon>
        <taxon>Alistipes</taxon>
    </lineage>
</organism>
<protein>
    <recommendedName>
        <fullName evidence="4">SPOR domain-containing protein</fullName>
    </recommendedName>
</protein>
<dbReference type="GeneID" id="82891847"/>
<evidence type="ECO:0000313" key="3">
    <source>
        <dbReference type="Proteomes" id="UP001059295"/>
    </source>
</evidence>
<sequence>MKRKFWIALLPLCGCFCVEAGAQSLSALKSELSTPDPSYGSRVEVEEHDGAASAVRSMEGRRAPEKVRGYRVRIYFDNVQHARSQAESVMARFREIYPDIPAYMDYDNIPYFKVTVGNCLTMEEAIILWGRIRDAFDRAFIVPESMPLELFGQQPVARTDGPEAPSGSGL</sequence>
<dbReference type="RefSeq" id="WP_019246911.1">
    <property type="nucleotide sequence ID" value="NZ_CAPH01000023.1"/>
</dbReference>
<evidence type="ECO:0000256" key="1">
    <source>
        <dbReference type="SAM" id="SignalP"/>
    </source>
</evidence>
<dbReference type="EMBL" id="CP102294">
    <property type="protein sequence ID" value="UWN56762.1"/>
    <property type="molecule type" value="Genomic_DNA"/>
</dbReference>
<reference evidence="2" key="1">
    <citation type="journal article" date="2022" name="Cell">
        <title>Design, construction, and in vivo augmentation of a complex gut microbiome.</title>
        <authorList>
            <person name="Cheng A.G."/>
            <person name="Ho P.Y."/>
            <person name="Aranda-Diaz A."/>
            <person name="Jain S."/>
            <person name="Yu F.B."/>
            <person name="Meng X."/>
            <person name="Wang M."/>
            <person name="Iakiviak M."/>
            <person name="Nagashima K."/>
            <person name="Zhao A."/>
            <person name="Murugkar P."/>
            <person name="Patil A."/>
            <person name="Atabakhsh K."/>
            <person name="Weakley A."/>
            <person name="Yan J."/>
            <person name="Brumbaugh A.R."/>
            <person name="Higginbottom S."/>
            <person name="Dimas A."/>
            <person name="Shiver A.L."/>
            <person name="Deutschbauer A."/>
            <person name="Neff N."/>
            <person name="Sonnenburg J.L."/>
            <person name="Huang K.C."/>
            <person name="Fischbach M.A."/>
        </authorList>
    </citation>
    <scope>NUCLEOTIDE SEQUENCE</scope>
    <source>
        <strain evidence="2">AP11</strain>
    </source>
</reference>
<keyword evidence="3" id="KW-1185">Reference proteome</keyword>
<proteinExistence type="predicted"/>
<evidence type="ECO:0000313" key="2">
    <source>
        <dbReference type="EMBL" id="UWN56762.1"/>
    </source>
</evidence>
<keyword evidence="1" id="KW-0732">Signal</keyword>
<evidence type="ECO:0008006" key="4">
    <source>
        <dbReference type="Google" id="ProtNLM"/>
    </source>
</evidence>
<accession>A0ABY5V0E5</accession>
<feature type="signal peptide" evidence="1">
    <location>
        <begin position="1"/>
        <end position="22"/>
    </location>
</feature>